<dbReference type="SMART" id="SM00867">
    <property type="entry name" value="YceI"/>
    <property type="match status" value="1"/>
</dbReference>
<reference evidence="4" key="1">
    <citation type="submission" date="2015-08" db="EMBL/GenBank/DDBJ databases">
        <authorList>
            <person name="Kim K.M."/>
        </authorList>
    </citation>
    <scope>NUCLEOTIDE SEQUENCE [LARGE SCALE GENOMIC DNA]</scope>
    <source>
        <strain evidence="4">KCTC 23892</strain>
    </source>
</reference>
<accession>A0A1B3BA92</accession>
<dbReference type="InterPro" id="IPR036761">
    <property type="entry name" value="TTHA0802/YceI-like_sf"/>
</dbReference>
<dbReference type="PANTHER" id="PTHR34406">
    <property type="entry name" value="PROTEIN YCEI"/>
    <property type="match status" value="1"/>
</dbReference>
<keyword evidence="1" id="KW-0732">Signal</keyword>
<sequence length="186" mass="21277" precursor="true">MLVKIKYSLALMLTFLAFASGAKEYSKVTGDSYIQFSGVQNKKTAFTGHFKEFMVTTNFDASNISNTQIYVEINLDSVESGSSKRDSMLKKENWFDVENTPRSYFKSDTVEAISDNIYQVSGELKIKGISNRYSFKIKIRELVDLLRLEGKLTINRLDFDLGLGSWKNPDWVRHEVEVEFDVALKP</sequence>
<keyword evidence="4" id="KW-1185">Reference proteome</keyword>
<dbReference type="PANTHER" id="PTHR34406:SF1">
    <property type="entry name" value="PROTEIN YCEI"/>
    <property type="match status" value="1"/>
</dbReference>
<dbReference type="SUPFAM" id="SSF101874">
    <property type="entry name" value="YceI-like"/>
    <property type="match status" value="1"/>
</dbReference>
<dbReference type="Proteomes" id="UP000094147">
    <property type="component" value="Chromosome"/>
</dbReference>
<dbReference type="RefSeq" id="WP_068990524.1">
    <property type="nucleotide sequence ID" value="NZ_CP012418.1"/>
</dbReference>
<dbReference type="InterPro" id="IPR007372">
    <property type="entry name" value="Lipid/polyisoprenoid-bd_YceI"/>
</dbReference>
<organism evidence="3 4">
    <name type="scientific">Kangiella sediminilitoris</name>
    <dbReference type="NCBI Taxonomy" id="1144748"/>
    <lineage>
        <taxon>Bacteria</taxon>
        <taxon>Pseudomonadati</taxon>
        <taxon>Pseudomonadota</taxon>
        <taxon>Gammaproteobacteria</taxon>
        <taxon>Kangiellales</taxon>
        <taxon>Kangiellaceae</taxon>
        <taxon>Kangiella</taxon>
    </lineage>
</organism>
<dbReference type="STRING" id="1144748.KS2013_952"/>
<feature type="domain" description="Lipid/polyisoprenoid-binding YceI-like" evidence="2">
    <location>
        <begin position="24"/>
        <end position="185"/>
    </location>
</feature>
<name>A0A1B3BA92_9GAMM</name>
<proteinExistence type="predicted"/>
<gene>
    <name evidence="3" type="ORF">KS2013_952</name>
</gene>
<dbReference type="Pfam" id="PF04264">
    <property type="entry name" value="YceI"/>
    <property type="match status" value="1"/>
</dbReference>
<dbReference type="AlphaFoldDB" id="A0A1B3BA92"/>
<evidence type="ECO:0000313" key="3">
    <source>
        <dbReference type="EMBL" id="AOE49674.1"/>
    </source>
</evidence>
<dbReference type="OrthoDB" id="1247465at2"/>
<evidence type="ECO:0000256" key="1">
    <source>
        <dbReference type="SAM" id="SignalP"/>
    </source>
</evidence>
<evidence type="ECO:0000313" key="4">
    <source>
        <dbReference type="Proteomes" id="UP000094147"/>
    </source>
</evidence>
<dbReference type="Gene3D" id="2.40.128.110">
    <property type="entry name" value="Lipid/polyisoprenoid-binding, YceI-like"/>
    <property type="match status" value="1"/>
</dbReference>
<evidence type="ECO:0000259" key="2">
    <source>
        <dbReference type="SMART" id="SM00867"/>
    </source>
</evidence>
<feature type="signal peptide" evidence="1">
    <location>
        <begin position="1"/>
        <end position="22"/>
    </location>
</feature>
<feature type="chain" id="PRO_5008544083" evidence="1">
    <location>
        <begin position="23"/>
        <end position="186"/>
    </location>
</feature>
<dbReference type="EMBL" id="CP012418">
    <property type="protein sequence ID" value="AOE49674.1"/>
    <property type="molecule type" value="Genomic_DNA"/>
</dbReference>
<dbReference type="KEGG" id="ksd:KS2013_952"/>
<protein>
    <submittedName>
        <fullName evidence="3">YceI family protein</fullName>
    </submittedName>
</protein>